<dbReference type="RefSeq" id="WP_188025698.1">
    <property type="nucleotide sequence ID" value="NZ_JACHGR010000002.1"/>
</dbReference>
<evidence type="ECO:0000313" key="7">
    <source>
        <dbReference type="Proteomes" id="UP000585721"/>
    </source>
</evidence>
<dbReference type="EMBL" id="JACHGR010000002">
    <property type="protein sequence ID" value="MBB6054904.1"/>
    <property type="molecule type" value="Genomic_DNA"/>
</dbReference>
<dbReference type="PROSITE" id="PS00894">
    <property type="entry name" value="HTH_DEOR_1"/>
    <property type="match status" value="1"/>
</dbReference>
<dbReference type="SMART" id="SM01134">
    <property type="entry name" value="DeoRC"/>
    <property type="match status" value="1"/>
</dbReference>
<dbReference type="Pfam" id="PF08220">
    <property type="entry name" value="HTH_DeoR"/>
    <property type="match status" value="1"/>
</dbReference>
<dbReference type="GO" id="GO:0003700">
    <property type="term" value="F:DNA-binding transcription factor activity"/>
    <property type="evidence" value="ECO:0007669"/>
    <property type="project" value="InterPro"/>
</dbReference>
<keyword evidence="1" id="KW-0678">Repressor</keyword>
<dbReference type="PRINTS" id="PR00037">
    <property type="entry name" value="HTHLACR"/>
</dbReference>
<organism evidence="6 7">
    <name type="scientific">Tolumonas osonensis</name>
    <dbReference type="NCBI Taxonomy" id="675874"/>
    <lineage>
        <taxon>Bacteria</taxon>
        <taxon>Pseudomonadati</taxon>
        <taxon>Pseudomonadota</taxon>
        <taxon>Gammaproteobacteria</taxon>
        <taxon>Aeromonadales</taxon>
        <taxon>Aeromonadaceae</taxon>
        <taxon>Tolumonas</taxon>
    </lineage>
</organism>
<evidence type="ECO:0000259" key="5">
    <source>
        <dbReference type="PROSITE" id="PS51000"/>
    </source>
</evidence>
<dbReference type="InterPro" id="IPR037171">
    <property type="entry name" value="NagB/RpiA_transferase-like"/>
</dbReference>
<dbReference type="InterPro" id="IPR014036">
    <property type="entry name" value="DeoR-like_C"/>
</dbReference>
<dbReference type="InterPro" id="IPR036390">
    <property type="entry name" value="WH_DNA-bd_sf"/>
</dbReference>
<comment type="caution">
    <text evidence="6">The sequence shown here is derived from an EMBL/GenBank/DDBJ whole genome shotgun (WGS) entry which is preliminary data.</text>
</comment>
<evidence type="ECO:0000256" key="2">
    <source>
        <dbReference type="ARBA" id="ARBA00023015"/>
    </source>
</evidence>
<feature type="domain" description="HTH deoR-type" evidence="5">
    <location>
        <begin position="11"/>
        <end position="66"/>
    </location>
</feature>
<dbReference type="GO" id="GO:0003677">
    <property type="term" value="F:DNA binding"/>
    <property type="evidence" value="ECO:0007669"/>
    <property type="project" value="UniProtKB-KW"/>
</dbReference>
<dbReference type="PROSITE" id="PS51000">
    <property type="entry name" value="HTH_DEOR_2"/>
    <property type="match status" value="1"/>
</dbReference>
<dbReference type="SMART" id="SM00420">
    <property type="entry name" value="HTH_DEOR"/>
    <property type="match status" value="1"/>
</dbReference>
<dbReference type="AlphaFoldDB" id="A0A841G6Y7"/>
<protein>
    <submittedName>
        <fullName evidence="6">DeoR/GlpR family transcriptional regulator of sugar metabolism</fullName>
    </submittedName>
</protein>
<gene>
    <name evidence="6" type="ORF">HNR75_000776</name>
</gene>
<evidence type="ECO:0000256" key="1">
    <source>
        <dbReference type="ARBA" id="ARBA00022491"/>
    </source>
</evidence>
<name>A0A841G6Y7_9GAMM</name>
<dbReference type="PANTHER" id="PTHR30363:SF4">
    <property type="entry name" value="GLYCEROL-3-PHOSPHATE REGULON REPRESSOR"/>
    <property type="match status" value="1"/>
</dbReference>
<dbReference type="SUPFAM" id="SSF46785">
    <property type="entry name" value="Winged helix' DNA-binding domain"/>
    <property type="match status" value="1"/>
</dbReference>
<dbReference type="Pfam" id="PF00455">
    <property type="entry name" value="DeoRC"/>
    <property type="match status" value="1"/>
</dbReference>
<dbReference type="Gene3D" id="3.40.50.1360">
    <property type="match status" value="1"/>
</dbReference>
<keyword evidence="4" id="KW-0804">Transcription</keyword>
<evidence type="ECO:0000256" key="4">
    <source>
        <dbReference type="ARBA" id="ARBA00023163"/>
    </source>
</evidence>
<dbReference type="Gene3D" id="1.10.10.10">
    <property type="entry name" value="Winged helix-like DNA-binding domain superfamily/Winged helix DNA-binding domain"/>
    <property type="match status" value="1"/>
</dbReference>
<dbReference type="InterPro" id="IPR001034">
    <property type="entry name" value="DeoR_HTH"/>
</dbReference>
<dbReference type="PANTHER" id="PTHR30363">
    <property type="entry name" value="HTH-TYPE TRANSCRIPTIONAL REGULATOR SRLR-RELATED"/>
    <property type="match status" value="1"/>
</dbReference>
<dbReference type="InterPro" id="IPR036388">
    <property type="entry name" value="WH-like_DNA-bd_sf"/>
</dbReference>
<evidence type="ECO:0000256" key="3">
    <source>
        <dbReference type="ARBA" id="ARBA00023125"/>
    </source>
</evidence>
<keyword evidence="2" id="KW-0805">Transcription regulation</keyword>
<dbReference type="Proteomes" id="UP000585721">
    <property type="component" value="Unassembled WGS sequence"/>
</dbReference>
<reference evidence="6 7" key="1">
    <citation type="submission" date="2020-08" db="EMBL/GenBank/DDBJ databases">
        <title>Genomic Encyclopedia of Type Strains, Phase IV (KMG-IV): sequencing the most valuable type-strain genomes for metagenomic binning, comparative biology and taxonomic classification.</title>
        <authorList>
            <person name="Goeker M."/>
        </authorList>
    </citation>
    <scope>NUCLEOTIDE SEQUENCE [LARGE SCALE GENOMIC DNA]</scope>
    <source>
        <strain evidence="6 7">DSM 22975</strain>
    </source>
</reference>
<dbReference type="InterPro" id="IPR018356">
    <property type="entry name" value="Tscrpt_reg_HTH_DeoR_CS"/>
</dbReference>
<keyword evidence="3" id="KW-0238">DNA-binding</keyword>
<dbReference type="InterPro" id="IPR050313">
    <property type="entry name" value="Carb_Metab_HTH_regulators"/>
</dbReference>
<evidence type="ECO:0000313" key="6">
    <source>
        <dbReference type="EMBL" id="MBB6054904.1"/>
    </source>
</evidence>
<sequence length="260" mass="27730">MSSIDVIDCLPEERQRSILDLLTEQGRVVASELARKFNTSEDTIRRDLRELAAAGLCKRVYGGALPVSPASGSLTERATKNPERKQALAACLVNLIKPEQVVFIDAGSTNLAVVQALPDDLNITVVTNAPSIAAVLAERENIHLVLLGGTINRNTGAALGAQTLRDAANIRADLYILGVCALDADMGLTAFDLEDAEFKRLVASQARSVVTAITNDKFETTAPFRIAGTDILTALVAEADADEQLLKSLCGPDVQIHRAV</sequence>
<proteinExistence type="predicted"/>
<dbReference type="SUPFAM" id="SSF100950">
    <property type="entry name" value="NagB/RpiA/CoA transferase-like"/>
    <property type="match status" value="1"/>
</dbReference>
<keyword evidence="7" id="KW-1185">Reference proteome</keyword>
<accession>A0A841G6Y7</accession>